<dbReference type="Proteomes" id="UP000475862">
    <property type="component" value="Unassembled WGS sequence"/>
</dbReference>
<organism evidence="1 2">
    <name type="scientific">Aphis glycines</name>
    <name type="common">Soybean aphid</name>
    <dbReference type="NCBI Taxonomy" id="307491"/>
    <lineage>
        <taxon>Eukaryota</taxon>
        <taxon>Metazoa</taxon>
        <taxon>Ecdysozoa</taxon>
        <taxon>Arthropoda</taxon>
        <taxon>Hexapoda</taxon>
        <taxon>Insecta</taxon>
        <taxon>Pterygota</taxon>
        <taxon>Neoptera</taxon>
        <taxon>Paraneoptera</taxon>
        <taxon>Hemiptera</taxon>
        <taxon>Sternorrhyncha</taxon>
        <taxon>Aphidomorpha</taxon>
        <taxon>Aphidoidea</taxon>
        <taxon>Aphididae</taxon>
        <taxon>Aphidini</taxon>
        <taxon>Aphis</taxon>
        <taxon>Aphis</taxon>
    </lineage>
</organism>
<dbReference type="EMBL" id="VYZN01000019">
    <property type="protein sequence ID" value="KAE9536930.1"/>
    <property type="molecule type" value="Genomic_DNA"/>
</dbReference>
<comment type="caution">
    <text evidence="1">The sequence shown here is derived from an EMBL/GenBank/DDBJ whole genome shotgun (WGS) entry which is preliminary data.</text>
</comment>
<name>A0A6G0TQ78_APHGL</name>
<sequence length="214" mass="24844">MKLENDATSIEKIISKMLEGEEMTTEGLPEDFNIDDITFFKYAPITSVEVERRSFFKSSFDVFKFLGHQVPGPIHKESGHFPFNNVRRLDSGIINICHPEKSLHNFQKYLPKIIYIENFNCNWVTKSIRDHHKNTPLFTEDGFYMINNIIKNIQSKGNIAKTQKKGFALKPFIWVSSFEFWISNSGCYGFGLIQVQDLTQMNKCLKPEVANKLY</sequence>
<gene>
    <name evidence="1" type="ORF">AGLY_006737</name>
</gene>
<reference evidence="1 2" key="1">
    <citation type="submission" date="2019-08" db="EMBL/GenBank/DDBJ databases">
        <title>The genome of the soybean aphid Biotype 1, its phylome, world population structure and adaptation to the North American continent.</title>
        <authorList>
            <person name="Giordano R."/>
            <person name="Donthu R.K."/>
            <person name="Hernandez A.G."/>
            <person name="Wright C.L."/>
            <person name="Zimin A.V."/>
        </authorList>
    </citation>
    <scope>NUCLEOTIDE SEQUENCE [LARGE SCALE GENOMIC DNA]</scope>
    <source>
        <tissue evidence="1">Whole aphids</tissue>
    </source>
</reference>
<evidence type="ECO:0000313" key="1">
    <source>
        <dbReference type="EMBL" id="KAE9536930.1"/>
    </source>
</evidence>
<dbReference type="AlphaFoldDB" id="A0A6G0TQ78"/>
<accession>A0A6G0TQ78</accession>
<proteinExistence type="predicted"/>
<keyword evidence="2" id="KW-1185">Reference proteome</keyword>
<protein>
    <submittedName>
        <fullName evidence="1">Uncharacterized protein</fullName>
    </submittedName>
</protein>
<evidence type="ECO:0000313" key="2">
    <source>
        <dbReference type="Proteomes" id="UP000475862"/>
    </source>
</evidence>